<gene>
    <name evidence="1" type="ORF">DSO57_1006902</name>
</gene>
<reference evidence="1" key="1">
    <citation type="submission" date="2022-04" db="EMBL/GenBank/DDBJ databases">
        <title>Genome of the entomopathogenic fungus Entomophthora muscae.</title>
        <authorList>
            <person name="Elya C."/>
            <person name="Lovett B.R."/>
            <person name="Lee E."/>
            <person name="Macias A.M."/>
            <person name="Hajek A.E."/>
            <person name="De Bivort B.L."/>
            <person name="Kasson M.T."/>
            <person name="De Fine Licht H.H."/>
            <person name="Stajich J.E."/>
        </authorList>
    </citation>
    <scope>NUCLEOTIDE SEQUENCE</scope>
    <source>
        <strain evidence="1">Berkeley</strain>
    </source>
</reference>
<evidence type="ECO:0000313" key="2">
    <source>
        <dbReference type="Proteomes" id="UP001165960"/>
    </source>
</evidence>
<name>A0ACC2U565_9FUNG</name>
<comment type="caution">
    <text evidence="1">The sequence shown here is derived from an EMBL/GenBank/DDBJ whole genome shotgun (WGS) entry which is preliminary data.</text>
</comment>
<proteinExistence type="predicted"/>
<sequence>MVYIPESLEKSPNTPVIPNCSSSTVPADRSIASSSEAGSSTSLGQSIALKSTNGHMSIKNEEISAMESATASTRLLDPALNICKPLVEEIPGGVAQKTPLQTALQAGSASVQSQEPETKVHQPIIESRPGMTKSIRRGTLSSGRSCGKRFGKLNIESGLKPGLVPLSTGSSLNFGFGQAEPTHMTKLDLTQRKPNTTHTTNQKPMDPHLKHFLTASPSLLVGDLPAEAQEFLSSSQATIANYLAEMKQVRTLIDSADKEMHFVNSHVTQVISSVIDTDQCIQADANQHMETEKKCLRKANLQQIQLIFDSIRSNLDVPFKAKDHALTQIKNTVDLAFLAAQRSFKMLESASLDLAYLEGIASNYTLESMDMFLHLQMCRVVDRATKVLSRSQGLVKVIGIDVTHLNQESLGYFSISNLYKPKDLTFHPTLYEISQQDELQSLSS</sequence>
<evidence type="ECO:0000313" key="1">
    <source>
        <dbReference type="EMBL" id="KAJ9082164.1"/>
    </source>
</evidence>
<keyword evidence="2" id="KW-1185">Reference proteome</keyword>
<accession>A0ACC2U565</accession>
<protein>
    <submittedName>
        <fullName evidence="1">Uncharacterized protein</fullName>
    </submittedName>
</protein>
<dbReference type="Proteomes" id="UP001165960">
    <property type="component" value="Unassembled WGS sequence"/>
</dbReference>
<organism evidence="1 2">
    <name type="scientific">Entomophthora muscae</name>
    <dbReference type="NCBI Taxonomy" id="34485"/>
    <lineage>
        <taxon>Eukaryota</taxon>
        <taxon>Fungi</taxon>
        <taxon>Fungi incertae sedis</taxon>
        <taxon>Zoopagomycota</taxon>
        <taxon>Entomophthoromycotina</taxon>
        <taxon>Entomophthoromycetes</taxon>
        <taxon>Entomophthorales</taxon>
        <taxon>Entomophthoraceae</taxon>
        <taxon>Entomophthora</taxon>
    </lineage>
</organism>
<dbReference type="EMBL" id="QTSX02001440">
    <property type="protein sequence ID" value="KAJ9082164.1"/>
    <property type="molecule type" value="Genomic_DNA"/>
</dbReference>